<name>A0A2Z7BZU1_9LAMI</name>
<keyword evidence="2" id="KW-1185">Reference proteome</keyword>
<protein>
    <submittedName>
        <fullName evidence="1">Uncharacterized protein</fullName>
    </submittedName>
</protein>
<gene>
    <name evidence="1" type="ORF">F511_29734</name>
</gene>
<proteinExistence type="predicted"/>
<evidence type="ECO:0000313" key="2">
    <source>
        <dbReference type="Proteomes" id="UP000250235"/>
    </source>
</evidence>
<sequence>MFKLCFGSNYSPRAILEVVVFCVKAGFCGESLSVINPAVACFSARFLDAVVLVKSGCAVLTLSRDLVASVPTGCPVEAYVNAGQHHCSARRKLRRLDVATGCPAARDLCATVARVWFPVACNWYCARAIDQI</sequence>
<evidence type="ECO:0000313" key="1">
    <source>
        <dbReference type="EMBL" id="KZV39786.1"/>
    </source>
</evidence>
<accession>A0A2Z7BZU1</accession>
<reference evidence="1 2" key="1">
    <citation type="journal article" date="2015" name="Proc. Natl. Acad. Sci. U.S.A.">
        <title>The resurrection genome of Boea hygrometrica: A blueprint for survival of dehydration.</title>
        <authorList>
            <person name="Xiao L."/>
            <person name="Yang G."/>
            <person name="Zhang L."/>
            <person name="Yang X."/>
            <person name="Zhao S."/>
            <person name="Ji Z."/>
            <person name="Zhou Q."/>
            <person name="Hu M."/>
            <person name="Wang Y."/>
            <person name="Chen M."/>
            <person name="Xu Y."/>
            <person name="Jin H."/>
            <person name="Xiao X."/>
            <person name="Hu G."/>
            <person name="Bao F."/>
            <person name="Hu Y."/>
            <person name="Wan P."/>
            <person name="Li L."/>
            <person name="Deng X."/>
            <person name="Kuang T."/>
            <person name="Xiang C."/>
            <person name="Zhu J.K."/>
            <person name="Oliver M.J."/>
            <person name="He Y."/>
        </authorList>
    </citation>
    <scope>NUCLEOTIDE SEQUENCE [LARGE SCALE GENOMIC DNA]</scope>
    <source>
        <strain evidence="2">cv. XS01</strain>
    </source>
</reference>
<dbReference type="Proteomes" id="UP000250235">
    <property type="component" value="Unassembled WGS sequence"/>
</dbReference>
<dbReference type="AlphaFoldDB" id="A0A2Z7BZU1"/>
<organism evidence="1 2">
    <name type="scientific">Dorcoceras hygrometricum</name>
    <dbReference type="NCBI Taxonomy" id="472368"/>
    <lineage>
        <taxon>Eukaryota</taxon>
        <taxon>Viridiplantae</taxon>
        <taxon>Streptophyta</taxon>
        <taxon>Embryophyta</taxon>
        <taxon>Tracheophyta</taxon>
        <taxon>Spermatophyta</taxon>
        <taxon>Magnoliopsida</taxon>
        <taxon>eudicotyledons</taxon>
        <taxon>Gunneridae</taxon>
        <taxon>Pentapetalae</taxon>
        <taxon>asterids</taxon>
        <taxon>lamiids</taxon>
        <taxon>Lamiales</taxon>
        <taxon>Gesneriaceae</taxon>
        <taxon>Didymocarpoideae</taxon>
        <taxon>Trichosporeae</taxon>
        <taxon>Loxocarpinae</taxon>
        <taxon>Dorcoceras</taxon>
    </lineage>
</organism>
<dbReference type="EMBL" id="KV000891">
    <property type="protein sequence ID" value="KZV39786.1"/>
    <property type="molecule type" value="Genomic_DNA"/>
</dbReference>